<reference evidence="2" key="1">
    <citation type="submission" date="2020-09" db="EMBL/GenBank/DDBJ databases">
        <title>Complete genome sequencing of Faecalibacillus intestinalis strain 14EGH31.</title>
        <authorList>
            <person name="Sakamoto M."/>
            <person name="Murakami T."/>
            <person name="Mori H."/>
        </authorList>
    </citation>
    <scope>NUCLEOTIDE SEQUENCE [LARGE SCALE GENOMIC DNA]</scope>
    <source>
        <strain evidence="2">14EGH31</strain>
    </source>
</reference>
<dbReference type="AlphaFoldDB" id="A0A7I8E3E5"/>
<dbReference type="GeneID" id="70580257"/>
<dbReference type="EMBL" id="AP024085">
    <property type="protein sequence ID" value="BCL58104.1"/>
    <property type="molecule type" value="Genomic_DNA"/>
</dbReference>
<dbReference type="KEGG" id="fit:Fi14EGH31_18160"/>
<organism evidence="1 2">
    <name type="scientific">Faecalibacillus intestinalis</name>
    <dbReference type="NCBI Taxonomy" id="1982626"/>
    <lineage>
        <taxon>Bacteria</taxon>
        <taxon>Bacillati</taxon>
        <taxon>Bacillota</taxon>
        <taxon>Erysipelotrichia</taxon>
        <taxon>Erysipelotrichales</taxon>
        <taxon>Coprobacillaceae</taxon>
        <taxon>Faecalibacillus</taxon>
    </lineage>
</organism>
<protein>
    <submittedName>
        <fullName evidence="1">Uncharacterized protein</fullName>
    </submittedName>
</protein>
<dbReference type="RefSeq" id="WP_022002774.1">
    <property type="nucleotide sequence ID" value="NZ_AP024085.1"/>
</dbReference>
<dbReference type="Proteomes" id="UP000593842">
    <property type="component" value="Chromosome"/>
</dbReference>
<dbReference type="Pfam" id="PF19503">
    <property type="entry name" value="DUF6037"/>
    <property type="match status" value="1"/>
</dbReference>
<evidence type="ECO:0000313" key="2">
    <source>
        <dbReference type="Proteomes" id="UP000593842"/>
    </source>
</evidence>
<accession>A0A7I8E3E5</accession>
<sequence length="188" mass="22390">MRCPAFESLIKDMKKNEIDKEHYSFVYNGFQFDTILSIVTGGYEILVAIHTHNWGCVLKMDDDFIVDMPDNKYFELCRILKLNYAEDGFNSSKFLKMLSEKAPKHSNRQGVEYTDLRAYLPYRNVDEAERIYFCGWNDHTRDHRRARNFDKTEFYFGKKVADYCREHNISSLWTDNPRNEINPNNPEE</sequence>
<evidence type="ECO:0000313" key="1">
    <source>
        <dbReference type="EMBL" id="BCL58104.1"/>
    </source>
</evidence>
<proteinExistence type="predicted"/>
<name>A0A7I8E3E5_9FIRM</name>
<gene>
    <name evidence="1" type="ORF">Fi14EGH31_18160</name>
</gene>
<dbReference type="InterPro" id="IPR046100">
    <property type="entry name" value="DUF6037"/>
</dbReference>